<keyword evidence="4 6" id="KW-1133">Transmembrane helix</keyword>
<evidence type="ECO:0000256" key="6">
    <source>
        <dbReference type="SAM" id="Phobius"/>
    </source>
</evidence>
<reference evidence="8" key="1">
    <citation type="submission" date="2023-07" db="EMBL/GenBank/DDBJ databases">
        <title>Genomic characterization of faba bean (Vicia faba) microsymbionts in Mexican soils.</title>
        <authorList>
            <person name="Rivera Orduna F.N."/>
            <person name="Guevara-Luna J."/>
            <person name="Yan J."/>
            <person name="Arroyo-Herrera I."/>
            <person name="Li Y."/>
            <person name="Vasquez-Murrieta M.S."/>
            <person name="Wang E.T."/>
        </authorList>
    </citation>
    <scope>NUCLEOTIDE SEQUENCE [LARGE SCALE GENOMIC DNA]</scope>
    <source>
        <strain evidence="8">CH6</strain>
    </source>
</reference>
<accession>A0AAW8P799</accession>
<gene>
    <name evidence="7" type="ORF">RJJ37_25275</name>
</gene>
<comment type="caution">
    <text evidence="7">The sequence shown here is derived from an EMBL/GenBank/DDBJ whole genome shotgun (WGS) entry which is preliminary data.</text>
</comment>
<keyword evidence="5 6" id="KW-0472">Membrane</keyword>
<evidence type="ECO:0000313" key="8">
    <source>
        <dbReference type="Proteomes" id="UP001269402"/>
    </source>
</evidence>
<evidence type="ECO:0000256" key="5">
    <source>
        <dbReference type="ARBA" id="ARBA00023136"/>
    </source>
</evidence>
<dbReference type="GO" id="GO:0016020">
    <property type="term" value="C:membrane"/>
    <property type="evidence" value="ECO:0007669"/>
    <property type="project" value="UniProtKB-SubCell"/>
</dbReference>
<dbReference type="AlphaFoldDB" id="A0AAW8P799"/>
<evidence type="ECO:0000256" key="1">
    <source>
        <dbReference type="ARBA" id="ARBA00004141"/>
    </source>
</evidence>
<feature type="transmembrane region" description="Helical" evidence="6">
    <location>
        <begin position="44"/>
        <end position="64"/>
    </location>
</feature>
<keyword evidence="8" id="KW-1185">Reference proteome</keyword>
<evidence type="ECO:0000256" key="2">
    <source>
        <dbReference type="ARBA" id="ARBA00007524"/>
    </source>
</evidence>
<dbReference type="EMBL" id="JAVLSH010000012">
    <property type="protein sequence ID" value="MDR9762892.1"/>
    <property type="molecule type" value="Genomic_DNA"/>
</dbReference>
<keyword evidence="3 6" id="KW-0812">Transmembrane</keyword>
<name>A0AAW8P799_9HYPH</name>
<dbReference type="Proteomes" id="UP001269402">
    <property type="component" value="Unassembled WGS sequence"/>
</dbReference>
<evidence type="ECO:0000313" key="7">
    <source>
        <dbReference type="EMBL" id="MDR9762892.1"/>
    </source>
</evidence>
<dbReference type="CDD" id="cd15904">
    <property type="entry name" value="TSPO_MBR"/>
    <property type="match status" value="1"/>
</dbReference>
<organism evidence="7 8">
    <name type="scientific">Rhizobium redzepovicii</name>
    <dbReference type="NCBI Taxonomy" id="2867518"/>
    <lineage>
        <taxon>Bacteria</taxon>
        <taxon>Pseudomonadati</taxon>
        <taxon>Pseudomonadota</taxon>
        <taxon>Alphaproteobacteria</taxon>
        <taxon>Hyphomicrobiales</taxon>
        <taxon>Rhizobiaceae</taxon>
        <taxon>Rhizobium/Agrobacterium group</taxon>
        <taxon>Rhizobium</taxon>
    </lineage>
</organism>
<dbReference type="RefSeq" id="WP_310808431.1">
    <property type="nucleotide sequence ID" value="NZ_JAVLSH010000012.1"/>
</dbReference>
<evidence type="ECO:0000256" key="3">
    <source>
        <dbReference type="ARBA" id="ARBA00022692"/>
    </source>
</evidence>
<protein>
    <submittedName>
        <fullName evidence="7">TspO/MBR family protein</fullName>
    </submittedName>
</protein>
<evidence type="ECO:0000256" key="4">
    <source>
        <dbReference type="ARBA" id="ARBA00022989"/>
    </source>
</evidence>
<dbReference type="InterPro" id="IPR038330">
    <property type="entry name" value="TspO/MBR-related_sf"/>
</dbReference>
<sequence length="83" mass="9309">MQIPECSPLSHCCARSRLAIGLTIRPGACYEFLRKPFFTPPNSAFGRVWSSIHVLIAVAGWRVAMLERFRSAARSMGRTEIVE</sequence>
<comment type="subcellular location">
    <subcellularLocation>
        <location evidence="1">Membrane</location>
        <topology evidence="1">Multi-pass membrane protein</topology>
    </subcellularLocation>
</comment>
<comment type="similarity">
    <text evidence="2">Belongs to the TspO/BZRP family.</text>
</comment>
<proteinExistence type="inferred from homology"/>
<dbReference type="InterPro" id="IPR004307">
    <property type="entry name" value="TspO_MBR"/>
</dbReference>
<dbReference type="Pfam" id="PF03073">
    <property type="entry name" value="TspO_MBR"/>
    <property type="match status" value="1"/>
</dbReference>
<dbReference type="Gene3D" id="1.20.1260.100">
    <property type="entry name" value="TspO/MBR protein"/>
    <property type="match status" value="1"/>
</dbReference>